<dbReference type="PANTHER" id="PTHR33121">
    <property type="entry name" value="CYCLIC DI-GMP PHOSPHODIESTERASE PDEF"/>
    <property type="match status" value="1"/>
</dbReference>
<dbReference type="GO" id="GO:0071111">
    <property type="term" value="F:cyclic-guanylate-specific phosphodiesterase activity"/>
    <property type="evidence" value="ECO:0007669"/>
    <property type="project" value="InterPro"/>
</dbReference>
<comment type="caution">
    <text evidence="3">The sequence shown here is derived from an EMBL/GenBank/DDBJ whole genome shotgun (WGS) entry which is preliminary data.</text>
</comment>
<keyword evidence="1" id="KW-1133">Transmembrane helix</keyword>
<dbReference type="InterPro" id="IPR050706">
    <property type="entry name" value="Cyclic-di-GMP_PDE-like"/>
</dbReference>
<evidence type="ECO:0000259" key="2">
    <source>
        <dbReference type="PROSITE" id="PS50883"/>
    </source>
</evidence>
<reference evidence="3" key="1">
    <citation type="journal article" date="2016" name="Genome Announc.">
        <title>Draft Genome Sequences of Two Novel Amoeba-Resistant Intranuclear Bacteria, 'Candidatus Berkiella cookevillensis' and 'Candidatus Berkiella aquae'.</title>
        <authorList>
            <person name="Mehari Y.T."/>
            <person name="Arivett B.A."/>
            <person name="Farone A.L."/>
            <person name="Gunderson J.H."/>
            <person name="Farone M.B."/>
        </authorList>
    </citation>
    <scope>NUCLEOTIDE SEQUENCE</scope>
    <source>
        <strain evidence="3">HT99</strain>
    </source>
</reference>
<feature type="transmembrane region" description="Helical" evidence="1">
    <location>
        <begin position="6"/>
        <end position="23"/>
    </location>
</feature>
<evidence type="ECO:0000256" key="1">
    <source>
        <dbReference type="SAM" id="Phobius"/>
    </source>
</evidence>
<keyword evidence="1" id="KW-0812">Transmembrane</keyword>
<dbReference type="PROSITE" id="PS50883">
    <property type="entry name" value="EAL"/>
    <property type="match status" value="1"/>
</dbReference>
<dbReference type="InterPro" id="IPR035919">
    <property type="entry name" value="EAL_sf"/>
</dbReference>
<dbReference type="RefSeq" id="WP_158003350.1">
    <property type="nucleotide sequence ID" value="NZ_LKAJ02000001.1"/>
</dbReference>
<protein>
    <submittedName>
        <fullName evidence="3">EAL domain-containing protein</fullName>
    </submittedName>
</protein>
<evidence type="ECO:0000313" key="4">
    <source>
        <dbReference type="Proteomes" id="UP000051497"/>
    </source>
</evidence>
<dbReference type="AlphaFoldDB" id="A0AAE3LA68"/>
<proteinExistence type="predicted"/>
<accession>A0AAE3LA68</accession>
<dbReference type="SUPFAM" id="SSF141868">
    <property type="entry name" value="EAL domain-like"/>
    <property type="match status" value="1"/>
</dbReference>
<gene>
    <name evidence="3" type="ORF">HT99x_014520</name>
</gene>
<dbReference type="Proteomes" id="UP000051497">
    <property type="component" value="Unassembled WGS sequence"/>
</dbReference>
<feature type="domain" description="EAL" evidence="2">
    <location>
        <begin position="51"/>
        <end position="298"/>
    </location>
</feature>
<reference evidence="3" key="2">
    <citation type="submission" date="2021-06" db="EMBL/GenBank/DDBJ databases">
        <title>Genomic Description and Analysis of Intracellular Bacteria, Candidatus Berkiella cookevillensis and Candidatus Berkiella aquae.</title>
        <authorList>
            <person name="Kidane D.T."/>
            <person name="Mehari Y.T."/>
            <person name="Rice F.C."/>
            <person name="Arivett B.A."/>
            <person name="Farone A.L."/>
            <person name="Berk S.G."/>
            <person name="Farone M.B."/>
        </authorList>
    </citation>
    <scope>NUCLEOTIDE SEQUENCE</scope>
    <source>
        <strain evidence="3">HT99</strain>
    </source>
</reference>
<dbReference type="PANTHER" id="PTHR33121:SF81">
    <property type="entry name" value="CYCLIC DI-GMP PHOSPHODIESTERASE PDEB-RELATED"/>
    <property type="match status" value="1"/>
</dbReference>
<dbReference type="Pfam" id="PF00563">
    <property type="entry name" value="EAL"/>
    <property type="match status" value="1"/>
</dbReference>
<keyword evidence="1" id="KW-0472">Membrane</keyword>
<dbReference type="CDD" id="cd01948">
    <property type="entry name" value="EAL"/>
    <property type="match status" value="1"/>
</dbReference>
<dbReference type="Gene3D" id="3.20.20.450">
    <property type="entry name" value="EAL domain"/>
    <property type="match status" value="1"/>
</dbReference>
<name>A0AAE3LA68_9GAMM</name>
<evidence type="ECO:0000313" key="3">
    <source>
        <dbReference type="EMBL" id="MCS5712650.1"/>
    </source>
</evidence>
<dbReference type="SMART" id="SM00052">
    <property type="entry name" value="EAL"/>
    <property type="match status" value="1"/>
</dbReference>
<sequence>MTYGITYQFVYLFYLEYLLLNWFRKYLHVLKNRALPNIMYIPKNYSGFMHPEITVEELENAIKNQKVTVVYQPLVNIHDSNHIVGFEALVRYQSLTGLDISADTIVSLCERYQLISELTRTVISLAFEGYLQILPRFTDAYLAINLSAADIDEDTIEYLEKALRSSHLQSSQIMIELTERVAVNPQTSQYLKALRTAGHRLSIDDFGSGASNVRYLQELTPDIVKIDKAFVDWAMHEGPVSTLLSQLITIGKTLHAKIVVEGVETKSQADKILASGAHYGQGFYWYPPLSVSEILKLM</sequence>
<organism evidence="3 4">
    <name type="scientific">Candidatus Berkiella aquae</name>
    <dbReference type="NCBI Taxonomy" id="295108"/>
    <lineage>
        <taxon>Bacteria</taxon>
        <taxon>Pseudomonadati</taxon>
        <taxon>Pseudomonadota</taxon>
        <taxon>Gammaproteobacteria</taxon>
        <taxon>Candidatus Berkiellales</taxon>
        <taxon>Candidatus Berkiellaceae</taxon>
        <taxon>Candidatus Berkiella</taxon>
    </lineage>
</organism>
<dbReference type="InterPro" id="IPR001633">
    <property type="entry name" value="EAL_dom"/>
</dbReference>
<dbReference type="EMBL" id="LKAJ02000001">
    <property type="protein sequence ID" value="MCS5712650.1"/>
    <property type="molecule type" value="Genomic_DNA"/>
</dbReference>
<keyword evidence="4" id="KW-1185">Reference proteome</keyword>